<dbReference type="InterPro" id="IPR054471">
    <property type="entry name" value="GPIID_WHD"/>
</dbReference>
<comment type="caution">
    <text evidence="6">The sequence shown here is derived from an EMBL/GenBank/DDBJ whole genome shotgun (WGS) entry which is preliminary data.</text>
</comment>
<dbReference type="Gene3D" id="1.25.40.20">
    <property type="entry name" value="Ankyrin repeat-containing domain"/>
    <property type="match status" value="7"/>
</dbReference>
<dbReference type="SUPFAM" id="SSF52540">
    <property type="entry name" value="P-loop containing nucleoside triphosphate hydrolases"/>
    <property type="match status" value="1"/>
</dbReference>
<dbReference type="Pfam" id="PF00023">
    <property type="entry name" value="Ank"/>
    <property type="match status" value="4"/>
</dbReference>
<dbReference type="SMART" id="SM00248">
    <property type="entry name" value="ANK"/>
    <property type="match status" value="21"/>
</dbReference>
<dbReference type="InterPro" id="IPR036770">
    <property type="entry name" value="Ankyrin_rpt-contain_sf"/>
</dbReference>
<dbReference type="EMBL" id="JAFIQS010000002">
    <property type="protein sequence ID" value="KAG5172096.1"/>
    <property type="molecule type" value="Genomic_DNA"/>
</dbReference>
<evidence type="ECO:0000259" key="4">
    <source>
        <dbReference type="Pfam" id="PF22939"/>
    </source>
</evidence>
<dbReference type="SUPFAM" id="SSF48403">
    <property type="entry name" value="Ankyrin repeat"/>
    <property type="match status" value="3"/>
</dbReference>
<sequence length="1367" mass="151407">MISTGALLAKASAGLRAYTNATFTNLHKPTIVAGETVYMGNGDVHSRNQGIYYKICTIYTKDLIAWAELSGIVQWLTHIRSEEIHYDTLSKRTPGTGEWFLSSTQFNSWVSVQRSILLLDGKPGSGKTVLAAIVIEYLMEFGLSDDRGCNAVLFLYCRHNESWTISKYLGSLIGQMLTRYRGLPVVAEHVHRFYDLHQTRQSYPSTTELVTILSNIVSAFKHVRVVLDGLDELPDRDQIELVSILRALPASLLFTSRIIGFEVFDFPQDLVHMTIGDQNHEDIRLFLHETIPKAASVARILRRNEGFLEEICNKILNISGGMFLLATLRSQSLQGYTTMTSLSNSLDGLRDDVQSMYISLMDRINSQKGEYPSFAKRAITWIMYARRPLTIAELAHALAIREGENSFNERNIPAEDMITASSCGIIEIQLRCGTVRLVHHTAYEFLSNWPEYLIKAPHAFIGNTCNSYLTAFRFTTLEKLTYTAFKALVKSHDAPLLEYAYQNWTAHIRECEGESYPTETVHNFVLKTPNYPLFDSRIGFSWLDPSHVIAYHGLQMPLSWDGYCNLRTTKKHTTLTLAALNGCITVVKTLLECSCIDVNAQTSNGDTALILACKEGHKTIVNMLLLRKDTNPNLCNKRGLTALMYSSILGHIDIISDLLSNRKINTNFQDARGATALMHASRIGHLGAVRVLLSCLDVDINVKDLNGRTALLYACLKDRTDVARLLLRTPGIEVNAQDENGHTALLLAATKNSLEIFKGLLGIPGLNPDLRDRNGLTALSVAVLRGHNNIVQAFFPVSNTNLDISNHKVTMALFRAAVKSHVPIVNILLTSGSINPNVYIRGPDRLYEFFRMQLRYSARKHIDHAEGMTPLMIASSAGQTDVVKCLLTIPGIDVNLGNQPSHILVSYTSGSNDYPNMDSFLAGLDLKHTCFDCCGITALMFAAGHGRVDVLHCLLTVSGIDVNGQDCDGLTALMYASWMGYPCCVDTLLGSLEVDVNIQDKWGNTALTWASAHGRLDVVKRFLTVPNINVNIQCTNGCTALIYASGDGYCSTVDTILRFPEVDVNIQDNLGFTALSWASGNGRVEVVKTLLLVPGIKVNQHCINRRTALVYASRSGYYHIVDAILCFTEVDVNIQDELGLTALSWASGNGHLEVVKRLLSVPGIKVNTKDTDGFTALKYASQDGYCSIVDAILSFPGVNVNTQDKFAFTALTWASYNCHCDVVTRILSAPEVDANAQDTNGWTALMHASSKGYCSIVDAILHFSQVDVNVQDNYGFTALTWSCCNGHVETVKRLLAFTAIDINLRDLNGNTALGLARKKGYQSIVDILISRLEVIDERTALVLYQPIYRSQTFAHTHYGSPKHTMRH</sequence>
<dbReference type="InterPro" id="IPR056884">
    <property type="entry name" value="NPHP3-like_N"/>
</dbReference>
<evidence type="ECO:0000256" key="3">
    <source>
        <dbReference type="PROSITE-ProRule" id="PRU00023"/>
    </source>
</evidence>
<dbReference type="Pfam" id="PF22939">
    <property type="entry name" value="WHD_GPIID"/>
    <property type="match status" value="1"/>
</dbReference>
<feature type="repeat" description="ANK" evidence="3">
    <location>
        <begin position="866"/>
        <end position="899"/>
    </location>
</feature>
<dbReference type="Pfam" id="PF13637">
    <property type="entry name" value="Ank_4"/>
    <property type="match status" value="1"/>
</dbReference>
<dbReference type="PROSITE" id="PS50088">
    <property type="entry name" value="ANK_REPEAT"/>
    <property type="match status" value="2"/>
</dbReference>
<dbReference type="PANTHER" id="PTHR24173">
    <property type="entry name" value="ANKYRIN REPEAT CONTAINING"/>
    <property type="match status" value="1"/>
</dbReference>
<dbReference type="InterPro" id="IPR027417">
    <property type="entry name" value="P-loop_NTPase"/>
</dbReference>
<dbReference type="PROSITE" id="PS50297">
    <property type="entry name" value="ANK_REP_REGION"/>
    <property type="match status" value="1"/>
</dbReference>
<evidence type="ECO:0000256" key="1">
    <source>
        <dbReference type="ARBA" id="ARBA00022737"/>
    </source>
</evidence>
<dbReference type="Pfam" id="PF24883">
    <property type="entry name" value="NPHP3_N"/>
    <property type="match status" value="1"/>
</dbReference>
<evidence type="ECO:0008006" key="7">
    <source>
        <dbReference type="Google" id="ProtNLM"/>
    </source>
</evidence>
<evidence type="ECO:0000313" key="6">
    <source>
        <dbReference type="EMBL" id="KAG5172096.1"/>
    </source>
</evidence>
<keyword evidence="2 3" id="KW-0040">ANK repeat</keyword>
<evidence type="ECO:0000259" key="5">
    <source>
        <dbReference type="Pfam" id="PF24883"/>
    </source>
</evidence>
<dbReference type="PANTHER" id="PTHR24173:SF74">
    <property type="entry name" value="ANKYRIN REPEAT DOMAIN-CONTAINING PROTEIN 16"/>
    <property type="match status" value="1"/>
</dbReference>
<name>A0A8H7Y685_PSICU</name>
<feature type="domain" description="GPI inositol-deacylase winged helix" evidence="4">
    <location>
        <begin position="373"/>
        <end position="448"/>
    </location>
</feature>
<gene>
    <name evidence="6" type="ORF">JR316_001590</name>
</gene>
<evidence type="ECO:0000256" key="2">
    <source>
        <dbReference type="ARBA" id="ARBA00023043"/>
    </source>
</evidence>
<feature type="domain" description="Nephrocystin 3-like N-terminal" evidence="5">
    <location>
        <begin position="95"/>
        <end position="257"/>
    </location>
</feature>
<protein>
    <recommendedName>
        <fullName evidence="7">NACHT domain-containing protein</fullName>
    </recommendedName>
</protein>
<feature type="repeat" description="ANK" evidence="3">
    <location>
        <begin position="604"/>
        <end position="637"/>
    </location>
</feature>
<dbReference type="InterPro" id="IPR002110">
    <property type="entry name" value="Ankyrin_rpt"/>
</dbReference>
<organism evidence="6">
    <name type="scientific">Psilocybe cubensis</name>
    <name type="common">Psychedelic mushroom</name>
    <name type="synonym">Stropharia cubensis</name>
    <dbReference type="NCBI Taxonomy" id="181762"/>
    <lineage>
        <taxon>Eukaryota</taxon>
        <taxon>Fungi</taxon>
        <taxon>Dikarya</taxon>
        <taxon>Basidiomycota</taxon>
        <taxon>Agaricomycotina</taxon>
        <taxon>Agaricomycetes</taxon>
        <taxon>Agaricomycetidae</taxon>
        <taxon>Agaricales</taxon>
        <taxon>Agaricineae</taxon>
        <taxon>Strophariaceae</taxon>
        <taxon>Psilocybe</taxon>
    </lineage>
</organism>
<dbReference type="Pfam" id="PF12796">
    <property type="entry name" value="Ank_2"/>
    <property type="match status" value="5"/>
</dbReference>
<proteinExistence type="predicted"/>
<accession>A0A8H7Y685</accession>
<keyword evidence="1" id="KW-0677">Repeat</keyword>
<dbReference type="Gene3D" id="3.40.50.300">
    <property type="entry name" value="P-loop containing nucleotide triphosphate hydrolases"/>
    <property type="match status" value="1"/>
</dbReference>
<reference evidence="6" key="1">
    <citation type="submission" date="2021-02" db="EMBL/GenBank/DDBJ databases">
        <title>Psilocybe cubensis genome.</title>
        <authorList>
            <person name="Mckernan K.J."/>
            <person name="Crawford S."/>
            <person name="Trippe A."/>
            <person name="Kane L.T."/>
            <person name="Mclaughlin S."/>
        </authorList>
    </citation>
    <scope>NUCLEOTIDE SEQUENCE [LARGE SCALE GENOMIC DNA]</scope>
    <source>
        <strain evidence="6">MGC-MH-2018</strain>
    </source>
</reference>